<dbReference type="CDD" id="cd09110">
    <property type="entry name" value="PLDc_CLS_1"/>
    <property type="match status" value="1"/>
</dbReference>
<evidence type="ECO:0000256" key="3">
    <source>
        <dbReference type="ARBA" id="ARBA00018392"/>
    </source>
</evidence>
<dbReference type="GO" id="GO:0030572">
    <property type="term" value="F:phosphatidyltransferase activity"/>
    <property type="evidence" value="ECO:0007669"/>
    <property type="project" value="UniProtKB-ARBA"/>
</dbReference>
<dbReference type="SMART" id="SM00155">
    <property type="entry name" value="PLDc"/>
    <property type="match status" value="2"/>
</dbReference>
<dbReference type="GO" id="GO:0005576">
    <property type="term" value="C:extracellular region"/>
    <property type="evidence" value="ECO:0007669"/>
    <property type="project" value="UniProtKB-SubCell"/>
</dbReference>
<comment type="subcellular location">
    <subcellularLocation>
        <location evidence="2">Secreted</location>
    </subcellularLocation>
</comment>
<dbReference type="EMBL" id="FOCF01000008">
    <property type="protein sequence ID" value="SEN53000.1"/>
    <property type="molecule type" value="Genomic_DNA"/>
</dbReference>
<keyword evidence="8" id="KW-1185">Reference proteome</keyword>
<dbReference type="Pfam" id="PF13091">
    <property type="entry name" value="PLDc_2"/>
    <property type="match status" value="2"/>
</dbReference>
<feature type="domain" description="PLD phosphodiesterase" evidence="6">
    <location>
        <begin position="121"/>
        <end position="152"/>
    </location>
</feature>
<evidence type="ECO:0000256" key="1">
    <source>
        <dbReference type="ARBA" id="ARBA00003145"/>
    </source>
</evidence>
<organism evidence="7 8">
    <name type="scientific">Sphingomonas gellani</name>
    <dbReference type="NCBI Taxonomy" id="1166340"/>
    <lineage>
        <taxon>Bacteria</taxon>
        <taxon>Pseudomonadati</taxon>
        <taxon>Pseudomonadota</taxon>
        <taxon>Alphaproteobacteria</taxon>
        <taxon>Sphingomonadales</taxon>
        <taxon>Sphingomonadaceae</taxon>
        <taxon>Sphingomonas</taxon>
    </lineage>
</organism>
<protein>
    <recommendedName>
        <fullName evidence="3">Phospholipase D</fullName>
    </recommendedName>
    <alternativeName>
        <fullName evidence="5">Choline phosphatase</fullName>
    </alternativeName>
</protein>
<sequence>MRRADAGAMTRRMEQPAQQPTFRVDGNRLTLLDTGPARLDALLALIDGARTSLRILYYIYADDEAGRRVNAGLIAAARRGVQVSLIVDGFGSDKAEEDFFAPVEAAGVSICRFSPRWGRRYLLRNHQKLALADGEGGGGRIIVGGFNIEDDYFGTPAEHAWRDLGLLVEGPAAARMAPYFDALHEWVKTPKAKMRHLNRALSRFSENTGPLRWLIGGPTRRLSPWARAVRHDIRRGRRVDIIAGYFTPSPTMLRRLDHAGRRPGQSVRVVTASQSDNDATIAAARFTYAGLLRKKVRIYEYQPTKLHTKLYRVDDAVHVGSANFDMRSLFINLELMLRIEDPAFAAHVGRYIDGEIARSREVTREAYRAATGPVQRLRQFVAYLLIAVVDPQVSRGLNFGVG</sequence>
<feature type="domain" description="PLD phosphodiesterase" evidence="6">
    <location>
        <begin position="302"/>
        <end position="328"/>
    </location>
</feature>
<dbReference type="InterPro" id="IPR001736">
    <property type="entry name" value="PLipase_D/transphosphatidylase"/>
</dbReference>
<reference evidence="8" key="1">
    <citation type="submission" date="2016-10" db="EMBL/GenBank/DDBJ databases">
        <authorList>
            <person name="Varghese N."/>
            <person name="Submissions S."/>
        </authorList>
    </citation>
    <scope>NUCLEOTIDE SEQUENCE [LARGE SCALE GENOMIC DNA]</scope>
    <source>
        <strain evidence="8">S6-262</strain>
    </source>
</reference>
<evidence type="ECO:0000256" key="4">
    <source>
        <dbReference type="ARBA" id="ARBA00022525"/>
    </source>
</evidence>
<dbReference type="STRING" id="1166340.SAMN05192583_2980"/>
<keyword evidence="4" id="KW-0964">Secreted</keyword>
<evidence type="ECO:0000256" key="2">
    <source>
        <dbReference type="ARBA" id="ARBA00004613"/>
    </source>
</evidence>
<evidence type="ECO:0000313" key="8">
    <source>
        <dbReference type="Proteomes" id="UP000199206"/>
    </source>
</evidence>
<name>A0A1H8HA85_9SPHN</name>
<dbReference type="SUPFAM" id="SSF56024">
    <property type="entry name" value="Phospholipase D/nuclease"/>
    <property type="match status" value="2"/>
</dbReference>
<dbReference type="AlphaFoldDB" id="A0A1H8HA85"/>
<proteinExistence type="predicted"/>
<evidence type="ECO:0000256" key="5">
    <source>
        <dbReference type="ARBA" id="ARBA00029594"/>
    </source>
</evidence>
<evidence type="ECO:0000313" key="7">
    <source>
        <dbReference type="EMBL" id="SEN53000.1"/>
    </source>
</evidence>
<gene>
    <name evidence="7" type="ORF">SAMN05192583_2980</name>
</gene>
<dbReference type="PANTHER" id="PTHR21248">
    <property type="entry name" value="CARDIOLIPIN SYNTHASE"/>
    <property type="match status" value="1"/>
</dbReference>
<evidence type="ECO:0000259" key="6">
    <source>
        <dbReference type="PROSITE" id="PS50035"/>
    </source>
</evidence>
<accession>A0A1H8HA85</accession>
<comment type="function">
    <text evidence="1">Could be a virulence factor.</text>
</comment>
<dbReference type="GO" id="GO:0032049">
    <property type="term" value="P:cardiolipin biosynthetic process"/>
    <property type="evidence" value="ECO:0007669"/>
    <property type="project" value="UniProtKB-ARBA"/>
</dbReference>
<dbReference type="Gene3D" id="3.30.870.10">
    <property type="entry name" value="Endonuclease Chain A"/>
    <property type="match status" value="2"/>
</dbReference>
<dbReference type="PROSITE" id="PS50035">
    <property type="entry name" value="PLD"/>
    <property type="match status" value="2"/>
</dbReference>
<dbReference type="PANTHER" id="PTHR21248:SF12">
    <property type="entry name" value="CARDIOLIPIN SYNTHASE C"/>
    <property type="match status" value="1"/>
</dbReference>
<dbReference type="InterPro" id="IPR025202">
    <property type="entry name" value="PLD-like_dom"/>
</dbReference>
<dbReference type="Proteomes" id="UP000199206">
    <property type="component" value="Unassembled WGS sequence"/>
</dbReference>